<dbReference type="EMBL" id="QNRI01000001">
    <property type="protein sequence ID" value="RBP01556.1"/>
    <property type="molecule type" value="Genomic_DNA"/>
</dbReference>
<keyword evidence="2 6" id="KW-0547">Nucleotide-binding</keyword>
<evidence type="ECO:0000259" key="8">
    <source>
        <dbReference type="PROSITE" id="PS51193"/>
    </source>
</evidence>
<dbReference type="SMART" id="SM00491">
    <property type="entry name" value="HELICc2"/>
    <property type="match status" value="1"/>
</dbReference>
<dbReference type="InterPro" id="IPR006935">
    <property type="entry name" value="Helicase/UvrB_N"/>
</dbReference>
<proteinExistence type="inferred from homology"/>
<dbReference type="GO" id="GO:0016818">
    <property type="term" value="F:hydrolase activity, acting on acid anhydrides, in phosphorus-containing anhydrides"/>
    <property type="evidence" value="ECO:0007669"/>
    <property type="project" value="InterPro"/>
</dbReference>
<dbReference type="SMART" id="SM00479">
    <property type="entry name" value="EXOIII"/>
    <property type="match status" value="1"/>
</dbReference>
<evidence type="ECO:0000256" key="5">
    <source>
        <dbReference type="ARBA" id="ARBA00022840"/>
    </source>
</evidence>
<feature type="domain" description="Helicase ATP-binding" evidence="8">
    <location>
        <begin position="249"/>
        <end position="534"/>
    </location>
</feature>
<dbReference type="SMART" id="SM00487">
    <property type="entry name" value="DEXDc"/>
    <property type="match status" value="1"/>
</dbReference>
<dbReference type="PANTHER" id="PTHR11472">
    <property type="entry name" value="DNA REPAIR DEAD HELICASE RAD3/XP-D SUBFAMILY MEMBER"/>
    <property type="match status" value="1"/>
</dbReference>
<dbReference type="Gene3D" id="3.40.50.300">
    <property type="entry name" value="P-loop containing nucleotide triphosphate hydrolases"/>
    <property type="match status" value="2"/>
</dbReference>
<keyword evidence="10" id="KW-1185">Reference proteome</keyword>
<dbReference type="InterPro" id="IPR014013">
    <property type="entry name" value="Helic_SF1/SF2_ATP-bd_DinG/Rad3"/>
</dbReference>
<dbReference type="SUPFAM" id="SSF52540">
    <property type="entry name" value="P-loop containing nucleoside triphosphate hydrolases"/>
    <property type="match status" value="1"/>
</dbReference>
<comment type="similarity">
    <text evidence="6 7">Belongs to the helicase family. DinG subfamily. Type 2 sub-subfamily.</text>
</comment>
<dbReference type="InterPro" id="IPR014001">
    <property type="entry name" value="Helicase_ATP-bd"/>
</dbReference>
<dbReference type="PROSITE" id="PS51193">
    <property type="entry name" value="HELICASE_ATP_BIND_2"/>
    <property type="match status" value="1"/>
</dbReference>
<name>A0A366EHS1_9BACI</name>
<keyword evidence="3 6" id="KW-0378">Hydrolase</keyword>
<evidence type="ECO:0000256" key="4">
    <source>
        <dbReference type="ARBA" id="ARBA00022839"/>
    </source>
</evidence>
<dbReference type="GO" id="GO:0003887">
    <property type="term" value="F:DNA-directed DNA polymerase activity"/>
    <property type="evidence" value="ECO:0007669"/>
    <property type="project" value="InterPro"/>
</dbReference>
<evidence type="ECO:0000256" key="1">
    <source>
        <dbReference type="ARBA" id="ARBA00022722"/>
    </source>
</evidence>
<dbReference type="EC" id="3.1.-.-" evidence="6 7"/>
<keyword evidence="1 6" id="KW-0540">Nuclease</keyword>
<dbReference type="InterPro" id="IPR012337">
    <property type="entry name" value="RNaseH-like_sf"/>
</dbReference>
<dbReference type="GO" id="GO:0006260">
    <property type="term" value="P:DNA replication"/>
    <property type="evidence" value="ECO:0007669"/>
    <property type="project" value="InterPro"/>
</dbReference>
<protein>
    <recommendedName>
        <fullName evidence="6 7">3'-5' exonuclease DinG</fullName>
        <ecNumber evidence="6 7">3.1.-.-</ecNumber>
    </recommendedName>
</protein>
<dbReference type="InterPro" id="IPR013520">
    <property type="entry name" value="Ribonucl_H"/>
</dbReference>
<dbReference type="STRING" id="200904.GCA_900168775_01817"/>
<evidence type="ECO:0000256" key="6">
    <source>
        <dbReference type="HAMAP-Rule" id="MF_02206"/>
    </source>
</evidence>
<feature type="binding site" evidence="6">
    <location>
        <begin position="284"/>
        <end position="291"/>
    </location>
    <ligand>
        <name>ATP</name>
        <dbReference type="ChEBI" id="CHEBI:30616"/>
    </ligand>
</feature>
<sequence length="930" mass="106842">MNKFVIIDLETTGHTPKQGDRIIEVGLVVYEDGEVTEQFTTLVNPNIEITHFITHLTGISNDDVRHAPIFEEIADELHAIITDAYFVAHNVPFDLGFINAEFERVGLEPINLSVIDTVELSRIFLPQASSYKLGQLAESLHFVHTSPHRALSDALVTTELLDYLLNKLKSLPYETLRKLMLLEGKLKSDLSAIFDEALNKAIFIADETNQIEEFRGFAFKKQSVTNFPQLTETPSYGELVDHLFYESSGFANYLNDFEARPSQYEMATTIYDTFQSKKHAMIEAATGTGKSLAYLIPAIYQAVTNHERVIVSTHLTQLQRQLMEKEIPLLKRVLPFPFQAVMIKGKQHYLSLARFEQVMQSLEFDNYDITLTKAILLVWLTETWTGDFDELTLPSSGERFVRTISTEAEGGLDPQSPWFQHSFYLKAIKKAQKADVVITNHALLSSSLTNEKQVLPAFKKLIIDEAHHLEETAAKHVGFQLHYVAVHRLLKGIGSTEDGTIHRLAERESVIANVLLDQQWDKRWEDAKAELDQLFRHLFQYVMKKQYQQGAMSDVGRYQYTFSSTDHTDKQWQSILEMVNRLVVLLEDLKEVLSHLSSYFVKAKYPTDIIQEIDYFKEQLDITIERIRIYFLQPTLDTEVKWIEIDKDGAQNSVYLYQEPIDVGEKLQTQLFKKMESIILTSATMTVKRSFAIFKERLGFTNNEIVEKQIDSPFSYSDQVQLLIPNDFPVAKFNQMDDFIYATCEAIVSLAELTKGRMLILFTSYDMLKKTYYLLKEWVEDEYMLIAQGISSGSRSRLKKNFQTFEQAILLGTNSFWEGVDIPGSDLTCVVIVRLPFQPPNHPVYQAKANFYKKHGHNPFMSVALPNAVIRFKQGFGRLIRSSKDRGIVFVCDDRLMTAKYGKYFIDSIPPIDIHYQTTKELLETAEDWL</sequence>
<feature type="short sequence motif" description="DEAH box" evidence="6">
    <location>
        <begin position="464"/>
        <end position="467"/>
    </location>
</feature>
<dbReference type="OrthoDB" id="9803913at2"/>
<evidence type="ECO:0000256" key="2">
    <source>
        <dbReference type="ARBA" id="ARBA00022741"/>
    </source>
</evidence>
<dbReference type="InterPro" id="IPR045028">
    <property type="entry name" value="DinG/Rad3-like"/>
</dbReference>
<keyword evidence="5 6" id="KW-0067">ATP-binding</keyword>
<dbReference type="NCBIfam" id="TIGR01407">
    <property type="entry name" value="dinG_rel"/>
    <property type="match status" value="1"/>
</dbReference>
<evidence type="ECO:0000313" key="9">
    <source>
        <dbReference type="EMBL" id="RBP01556.1"/>
    </source>
</evidence>
<dbReference type="InterPro" id="IPR006310">
    <property type="entry name" value="DinG"/>
</dbReference>
<dbReference type="HAMAP" id="MF_02206">
    <property type="entry name" value="DinG_exonucl"/>
    <property type="match status" value="1"/>
</dbReference>
<dbReference type="GO" id="GO:0003678">
    <property type="term" value="F:DNA helicase activity"/>
    <property type="evidence" value="ECO:0007669"/>
    <property type="project" value="TreeGrafter"/>
</dbReference>
<comment type="function">
    <text evidence="6 7">3'-5' exonuclease.</text>
</comment>
<dbReference type="AlphaFoldDB" id="A0A366EHS1"/>
<evidence type="ECO:0000256" key="3">
    <source>
        <dbReference type="ARBA" id="ARBA00022801"/>
    </source>
</evidence>
<dbReference type="Pfam" id="PF04851">
    <property type="entry name" value="ResIII"/>
    <property type="match status" value="1"/>
</dbReference>
<dbReference type="InterPro" id="IPR027417">
    <property type="entry name" value="P-loop_NTPase"/>
</dbReference>
<dbReference type="CDD" id="cd06127">
    <property type="entry name" value="DEDDh"/>
    <property type="match status" value="1"/>
</dbReference>
<dbReference type="GO" id="GO:0003677">
    <property type="term" value="F:DNA binding"/>
    <property type="evidence" value="ECO:0007669"/>
    <property type="project" value="InterPro"/>
</dbReference>
<dbReference type="PANTHER" id="PTHR11472:SF34">
    <property type="entry name" value="REGULATOR OF TELOMERE ELONGATION HELICASE 1"/>
    <property type="match status" value="1"/>
</dbReference>
<dbReference type="InterPro" id="IPR006054">
    <property type="entry name" value="DnaQ"/>
</dbReference>
<dbReference type="Gene3D" id="3.30.420.10">
    <property type="entry name" value="Ribonuclease H-like superfamily/Ribonuclease H"/>
    <property type="match status" value="1"/>
</dbReference>
<dbReference type="Pfam" id="PF13307">
    <property type="entry name" value="Helicase_C_2"/>
    <property type="match status" value="1"/>
</dbReference>
<keyword evidence="4 6" id="KW-0269">Exonuclease</keyword>
<dbReference type="SUPFAM" id="SSF53098">
    <property type="entry name" value="Ribonuclease H-like"/>
    <property type="match status" value="1"/>
</dbReference>
<organism evidence="9 10">
    <name type="scientific">Paraliobacillus ryukyuensis</name>
    <dbReference type="NCBI Taxonomy" id="200904"/>
    <lineage>
        <taxon>Bacteria</taxon>
        <taxon>Bacillati</taxon>
        <taxon>Bacillota</taxon>
        <taxon>Bacilli</taxon>
        <taxon>Bacillales</taxon>
        <taxon>Bacillaceae</taxon>
        <taxon>Paraliobacillus</taxon>
    </lineage>
</organism>
<dbReference type="InterPro" id="IPR036397">
    <property type="entry name" value="RNaseH_sf"/>
</dbReference>
<dbReference type="FunFam" id="3.40.50.300:FF:000437">
    <property type="entry name" value="ATP-dependent DNA helicase DinG"/>
    <property type="match status" value="1"/>
</dbReference>
<dbReference type="Pfam" id="PF00929">
    <property type="entry name" value="RNase_T"/>
    <property type="match status" value="1"/>
</dbReference>
<dbReference type="InterPro" id="IPR006555">
    <property type="entry name" value="ATP-dep_Helicase_C"/>
</dbReference>
<dbReference type="GO" id="GO:0005524">
    <property type="term" value="F:ATP binding"/>
    <property type="evidence" value="ECO:0007669"/>
    <property type="project" value="UniProtKB-UniRule"/>
</dbReference>
<evidence type="ECO:0000313" key="10">
    <source>
        <dbReference type="Proteomes" id="UP000252254"/>
    </source>
</evidence>
<dbReference type="NCBIfam" id="NF005981">
    <property type="entry name" value="PRK08074.1"/>
    <property type="match status" value="1"/>
</dbReference>
<comment type="caution">
    <text evidence="9">The sequence shown here is derived from an EMBL/GenBank/DDBJ whole genome shotgun (WGS) entry which is preliminary data.</text>
</comment>
<gene>
    <name evidence="6 7" type="primary">dinG</name>
    <name evidence="9" type="ORF">DES48_101293</name>
</gene>
<dbReference type="NCBIfam" id="TIGR00573">
    <property type="entry name" value="dnaq"/>
    <property type="match status" value="1"/>
</dbReference>
<accession>A0A366EHS1</accession>
<evidence type="ECO:0000256" key="7">
    <source>
        <dbReference type="RuleBase" id="RU364106"/>
    </source>
</evidence>
<dbReference type="Proteomes" id="UP000252254">
    <property type="component" value="Unassembled WGS sequence"/>
</dbReference>
<dbReference type="GO" id="GO:0008408">
    <property type="term" value="F:3'-5' exonuclease activity"/>
    <property type="evidence" value="ECO:0007669"/>
    <property type="project" value="UniProtKB-UniRule"/>
</dbReference>
<dbReference type="FunFam" id="3.30.420.10:FF:000045">
    <property type="entry name" value="3'-5' exonuclease DinG"/>
    <property type="match status" value="1"/>
</dbReference>
<reference evidence="9 10" key="1">
    <citation type="submission" date="2018-06" db="EMBL/GenBank/DDBJ databases">
        <title>Genomic Encyclopedia of Type Strains, Phase IV (KMG-IV): sequencing the most valuable type-strain genomes for metagenomic binning, comparative biology and taxonomic classification.</title>
        <authorList>
            <person name="Goeker M."/>
        </authorList>
    </citation>
    <scope>NUCLEOTIDE SEQUENCE [LARGE SCALE GENOMIC DNA]</scope>
    <source>
        <strain evidence="9 10">DSM 15140</strain>
    </source>
</reference>
<keyword evidence="9" id="KW-0347">Helicase</keyword>